<proteinExistence type="predicted"/>
<dbReference type="InterPro" id="IPR036388">
    <property type="entry name" value="WH-like_DNA-bd_sf"/>
</dbReference>
<dbReference type="Gene3D" id="1.10.10.10">
    <property type="entry name" value="Winged helix-like DNA-binding domain superfamily/Winged helix DNA-binding domain"/>
    <property type="match status" value="1"/>
</dbReference>
<dbReference type="GO" id="GO:0003677">
    <property type="term" value="F:DNA binding"/>
    <property type="evidence" value="ECO:0007669"/>
    <property type="project" value="UniProtKB-KW"/>
</dbReference>
<evidence type="ECO:0000256" key="4">
    <source>
        <dbReference type="ARBA" id="ARBA00023163"/>
    </source>
</evidence>
<keyword evidence="2" id="KW-0731">Sigma factor</keyword>
<dbReference type="RefSeq" id="WP_002569955.1">
    <property type="nucleotide sequence ID" value="NZ_BAABZS010000001.1"/>
</dbReference>
<evidence type="ECO:0000256" key="3">
    <source>
        <dbReference type="ARBA" id="ARBA00023125"/>
    </source>
</evidence>
<dbReference type="Pfam" id="PF04545">
    <property type="entry name" value="Sigma70_r4"/>
    <property type="match status" value="1"/>
</dbReference>
<organism evidence="5 6">
    <name type="scientific">Enterocloster bolteae</name>
    <dbReference type="NCBI Taxonomy" id="208479"/>
    <lineage>
        <taxon>Bacteria</taxon>
        <taxon>Bacillati</taxon>
        <taxon>Bacillota</taxon>
        <taxon>Clostridia</taxon>
        <taxon>Lachnospirales</taxon>
        <taxon>Lachnospiraceae</taxon>
        <taxon>Enterocloster</taxon>
    </lineage>
</organism>
<dbReference type="Proteomes" id="UP000284543">
    <property type="component" value="Unassembled WGS sequence"/>
</dbReference>
<dbReference type="PANTHER" id="PTHR30385">
    <property type="entry name" value="SIGMA FACTOR F FLAGELLAR"/>
    <property type="match status" value="1"/>
</dbReference>
<dbReference type="InterPro" id="IPR013324">
    <property type="entry name" value="RNA_pol_sigma_r3/r4-like"/>
</dbReference>
<evidence type="ECO:0000313" key="5">
    <source>
        <dbReference type="EMBL" id="RGV72863.1"/>
    </source>
</evidence>
<keyword evidence="3" id="KW-0238">DNA-binding</keyword>
<keyword evidence="1" id="KW-0805">Transcription regulation</keyword>
<sequence>MKDRRYYIRKNGILSEVTYDEYQKYVSHKKLEGNVYFVCIQNSLMEVTEDMYMKHYRVIRRKKYLTREVPYEILHYQSLDTDEMLGEELLYDDSGLSIEDKAIHNIYTDKLYPALVKLTDEERDLLYRLYYQGVSERVLAKQLGISQAAVHKRKEKILKQLRIWMKL</sequence>
<evidence type="ECO:0000256" key="1">
    <source>
        <dbReference type="ARBA" id="ARBA00023015"/>
    </source>
</evidence>
<dbReference type="AlphaFoldDB" id="A0A412YYY1"/>
<protein>
    <submittedName>
        <fullName evidence="5">Sigma-70 family RNA polymerase sigma factor</fullName>
    </submittedName>
</protein>
<evidence type="ECO:0000313" key="6">
    <source>
        <dbReference type="Proteomes" id="UP000284543"/>
    </source>
</evidence>
<dbReference type="GO" id="GO:0016987">
    <property type="term" value="F:sigma factor activity"/>
    <property type="evidence" value="ECO:0007669"/>
    <property type="project" value="UniProtKB-KW"/>
</dbReference>
<dbReference type="SUPFAM" id="SSF88659">
    <property type="entry name" value="Sigma3 and sigma4 domains of RNA polymerase sigma factors"/>
    <property type="match status" value="1"/>
</dbReference>
<name>A0A412YYY1_9FIRM</name>
<dbReference type="EMBL" id="QRZM01000012">
    <property type="protein sequence ID" value="RGV72863.1"/>
    <property type="molecule type" value="Genomic_DNA"/>
</dbReference>
<dbReference type="KEGG" id="cbol:CGC65_07835"/>
<comment type="caution">
    <text evidence="5">The sequence shown here is derived from an EMBL/GenBank/DDBJ whole genome shotgun (WGS) entry which is preliminary data.</text>
</comment>
<dbReference type="GeneID" id="23116808"/>
<reference evidence="5 6" key="1">
    <citation type="submission" date="2018-08" db="EMBL/GenBank/DDBJ databases">
        <title>A genome reference for cultivated species of the human gut microbiota.</title>
        <authorList>
            <person name="Zou Y."/>
            <person name="Xue W."/>
            <person name="Luo G."/>
        </authorList>
    </citation>
    <scope>NUCLEOTIDE SEQUENCE [LARGE SCALE GENOMIC DNA]</scope>
    <source>
        <strain evidence="5 6">AF14-18</strain>
    </source>
</reference>
<evidence type="ECO:0000256" key="2">
    <source>
        <dbReference type="ARBA" id="ARBA00023082"/>
    </source>
</evidence>
<accession>A0A412YYY1</accession>
<keyword evidence="4" id="KW-0804">Transcription</keyword>
<gene>
    <name evidence="5" type="ORF">DWW02_22955</name>
</gene>
<dbReference type="InterPro" id="IPR007630">
    <property type="entry name" value="RNA_pol_sigma70_r4"/>
</dbReference>
<dbReference type="GO" id="GO:0006352">
    <property type="term" value="P:DNA-templated transcription initiation"/>
    <property type="evidence" value="ECO:0007669"/>
    <property type="project" value="InterPro"/>
</dbReference>